<reference evidence="3" key="1">
    <citation type="submission" date="2018-05" db="EMBL/GenBank/DDBJ databases">
        <authorList>
            <person name="Lanie J.A."/>
            <person name="Ng W.-L."/>
            <person name="Kazmierczak K.M."/>
            <person name="Andrzejewski T.M."/>
            <person name="Davidsen T.M."/>
            <person name="Wayne K.J."/>
            <person name="Tettelin H."/>
            <person name="Glass J.I."/>
            <person name="Rusch D."/>
            <person name="Podicherti R."/>
            <person name="Tsui H.-C.T."/>
            <person name="Winkler M.E."/>
        </authorList>
    </citation>
    <scope>NUCLEOTIDE SEQUENCE</scope>
</reference>
<proteinExistence type="predicted"/>
<dbReference type="CDD" id="cd01614">
    <property type="entry name" value="EutN_CcmL"/>
    <property type="match status" value="1"/>
</dbReference>
<dbReference type="GO" id="GO:0031469">
    <property type="term" value="C:bacterial microcompartment"/>
    <property type="evidence" value="ECO:0007669"/>
    <property type="project" value="UniProtKB-SubCell"/>
</dbReference>
<dbReference type="AlphaFoldDB" id="A0A382EEF8"/>
<dbReference type="Pfam" id="PF03319">
    <property type="entry name" value="EutN_CcmL"/>
    <property type="match status" value="1"/>
</dbReference>
<evidence type="ECO:0000313" key="3">
    <source>
        <dbReference type="EMBL" id="SVB49098.1"/>
    </source>
</evidence>
<keyword evidence="2" id="KW-1283">Bacterial microcompartment</keyword>
<dbReference type="PANTHER" id="PTHR36539:SF1">
    <property type="entry name" value="BACTERIAL MICROCOMPARTMENT SHELL VERTEX PROTEIN EUTN"/>
    <property type="match status" value="1"/>
</dbReference>
<evidence type="ECO:0000256" key="2">
    <source>
        <dbReference type="ARBA" id="ARBA00024446"/>
    </source>
</evidence>
<accession>A0A382EEF8</accession>
<dbReference type="PANTHER" id="PTHR36539">
    <property type="entry name" value="ETHANOLAMINE UTILIZATION PROTEIN EUTN"/>
    <property type="match status" value="1"/>
</dbReference>
<dbReference type="PROSITE" id="PS51932">
    <property type="entry name" value="BMV"/>
    <property type="match status" value="1"/>
</dbReference>
<dbReference type="SUPFAM" id="SSF159133">
    <property type="entry name" value="EutN/CcmL-like"/>
    <property type="match status" value="1"/>
</dbReference>
<feature type="non-terminal residue" evidence="3">
    <location>
        <position position="1"/>
    </location>
</feature>
<dbReference type="InterPro" id="IPR036677">
    <property type="entry name" value="EutN_CcmL_sf"/>
</dbReference>
<name>A0A382EEF8_9ZZZZ</name>
<organism evidence="3">
    <name type="scientific">marine metagenome</name>
    <dbReference type="NCBI Taxonomy" id="408172"/>
    <lineage>
        <taxon>unclassified sequences</taxon>
        <taxon>metagenomes</taxon>
        <taxon>ecological metagenomes</taxon>
    </lineage>
</organism>
<comment type="subcellular location">
    <subcellularLocation>
        <location evidence="1">Bacterial microcompartment</location>
    </subcellularLocation>
</comment>
<protein>
    <recommendedName>
        <fullName evidence="4">Ethanolamine utilization protein EutN</fullName>
    </recommendedName>
</protein>
<dbReference type="Gene3D" id="2.40.50.220">
    <property type="entry name" value="EutN/Ccml"/>
    <property type="match status" value="1"/>
</dbReference>
<dbReference type="InterPro" id="IPR004992">
    <property type="entry name" value="EutN_CcmL"/>
</dbReference>
<evidence type="ECO:0000256" key="1">
    <source>
        <dbReference type="ARBA" id="ARBA00024322"/>
    </source>
</evidence>
<gene>
    <name evidence="3" type="ORF">METZ01_LOCUS201952</name>
</gene>
<evidence type="ECO:0008006" key="4">
    <source>
        <dbReference type="Google" id="ProtNLM"/>
    </source>
</evidence>
<sequence>VIGNVVSTHKDQSLVGQKLLVLQPVSPLRKEIGRPVVAVDSVGAGVGEEVFFVRGREATFPFLPDQVTTDANVVGIVDQWSYQPETQEP</sequence>
<dbReference type="EMBL" id="UINC01044107">
    <property type="protein sequence ID" value="SVB49098.1"/>
    <property type="molecule type" value="Genomic_DNA"/>
</dbReference>